<gene>
    <name evidence="2" type="ORF">SBA1_1030020</name>
</gene>
<protein>
    <submittedName>
        <fullName evidence="2">Uncharacterized protein</fullName>
    </submittedName>
</protein>
<reference evidence="3" key="1">
    <citation type="submission" date="2018-02" db="EMBL/GenBank/DDBJ databases">
        <authorList>
            <person name="Hausmann B."/>
        </authorList>
    </citation>
    <scope>NUCLEOTIDE SEQUENCE [LARGE SCALE GENOMIC DNA]</scope>
    <source>
        <strain evidence="3">Peat soil MAG SbA1</strain>
    </source>
</reference>
<name>A0A2U3JXB7_9BACT</name>
<feature type="compositionally biased region" description="Basic and acidic residues" evidence="1">
    <location>
        <begin position="1"/>
        <end position="11"/>
    </location>
</feature>
<dbReference type="EMBL" id="OMOD01000006">
    <property type="protein sequence ID" value="SPF32086.1"/>
    <property type="molecule type" value="Genomic_DNA"/>
</dbReference>
<feature type="region of interest" description="Disordered" evidence="1">
    <location>
        <begin position="1"/>
        <end position="22"/>
    </location>
</feature>
<evidence type="ECO:0000256" key="1">
    <source>
        <dbReference type="SAM" id="MobiDB-lite"/>
    </source>
</evidence>
<evidence type="ECO:0000313" key="2">
    <source>
        <dbReference type="EMBL" id="SPF32086.1"/>
    </source>
</evidence>
<dbReference type="AlphaFoldDB" id="A0A2U3JXB7"/>
<organism evidence="2 3">
    <name type="scientific">Candidatus Sulfotelmatobacter kueseliae</name>
    <dbReference type="NCBI Taxonomy" id="2042962"/>
    <lineage>
        <taxon>Bacteria</taxon>
        <taxon>Pseudomonadati</taxon>
        <taxon>Acidobacteriota</taxon>
        <taxon>Terriglobia</taxon>
        <taxon>Terriglobales</taxon>
        <taxon>Candidatus Korobacteraceae</taxon>
        <taxon>Candidatus Sulfotelmatobacter</taxon>
    </lineage>
</organism>
<dbReference type="Proteomes" id="UP000238701">
    <property type="component" value="Unassembled WGS sequence"/>
</dbReference>
<accession>A0A2U3JXB7</accession>
<sequence>MFHSVHPDRGFPRQPNLPQAGDEAAPRHLWSYNFGGEMKRWVWVPALLVLISVAGAQTPFSLNQNHVAGQAVVADSSSGTWHDAGAGDRMFFPRDMLWGWAQLDLAPPHNEVDPNLCAGNAGQYGGANAPCSMFARYMLSGILEVRPFGRGPLRRFMVFGAPTFLFGKNVPKTLYTWSPDAIGIEHSWGAGIYIEKGFEFRVTQHFLFDRLGARDTNLGLADLGNNGPWGRYMTVGVRKTFGTRRW</sequence>
<evidence type="ECO:0000313" key="3">
    <source>
        <dbReference type="Proteomes" id="UP000238701"/>
    </source>
</evidence>
<proteinExistence type="predicted"/>